<name>A0A9P1DWH3_9DINO</name>
<gene>
    <name evidence="2" type="ORF">C1SCF055_LOCUS41446</name>
</gene>
<dbReference type="SUPFAM" id="SSF56219">
    <property type="entry name" value="DNase I-like"/>
    <property type="match status" value="1"/>
</dbReference>
<dbReference type="OrthoDB" id="429094at2759"/>
<dbReference type="InterPro" id="IPR036691">
    <property type="entry name" value="Endo/exonu/phosph_ase_sf"/>
</dbReference>
<dbReference type="Pfam" id="PF03372">
    <property type="entry name" value="Exo_endo_phos"/>
    <property type="match status" value="1"/>
</dbReference>
<proteinExistence type="predicted"/>
<evidence type="ECO:0000313" key="5">
    <source>
        <dbReference type="Proteomes" id="UP001152797"/>
    </source>
</evidence>
<dbReference type="EMBL" id="CAMXCT030006600">
    <property type="protein sequence ID" value="CAL4804053.1"/>
    <property type="molecule type" value="Genomic_DNA"/>
</dbReference>
<evidence type="ECO:0000313" key="3">
    <source>
        <dbReference type="EMBL" id="CAL1170116.1"/>
    </source>
</evidence>
<evidence type="ECO:0000313" key="4">
    <source>
        <dbReference type="EMBL" id="CAL4804053.1"/>
    </source>
</evidence>
<organism evidence="2">
    <name type="scientific">Cladocopium goreaui</name>
    <dbReference type="NCBI Taxonomy" id="2562237"/>
    <lineage>
        <taxon>Eukaryota</taxon>
        <taxon>Sar</taxon>
        <taxon>Alveolata</taxon>
        <taxon>Dinophyceae</taxon>
        <taxon>Suessiales</taxon>
        <taxon>Symbiodiniaceae</taxon>
        <taxon>Cladocopium</taxon>
    </lineage>
</organism>
<feature type="domain" description="Endonuclease/exonuclease/phosphatase" evidence="1">
    <location>
        <begin position="49"/>
        <end position="202"/>
    </location>
</feature>
<comment type="caution">
    <text evidence="2">The sequence shown here is derived from an EMBL/GenBank/DDBJ whole genome shotgun (WGS) entry which is preliminary data.</text>
</comment>
<protein>
    <submittedName>
        <fullName evidence="4">Craniofacial development protein 2 (p97 bucentaur protein)</fullName>
    </submittedName>
</protein>
<dbReference type="EMBL" id="CAMXCT020006600">
    <property type="protein sequence ID" value="CAL1170116.1"/>
    <property type="molecule type" value="Genomic_DNA"/>
</dbReference>
<keyword evidence="5" id="KW-1185">Reference proteome</keyword>
<evidence type="ECO:0000313" key="2">
    <source>
        <dbReference type="EMBL" id="CAI4016741.1"/>
    </source>
</evidence>
<evidence type="ECO:0000259" key="1">
    <source>
        <dbReference type="Pfam" id="PF03372"/>
    </source>
</evidence>
<reference evidence="3" key="2">
    <citation type="submission" date="2024-04" db="EMBL/GenBank/DDBJ databases">
        <authorList>
            <person name="Chen Y."/>
            <person name="Shah S."/>
            <person name="Dougan E. K."/>
            <person name="Thang M."/>
            <person name="Chan C."/>
        </authorList>
    </citation>
    <scope>NUCLEOTIDE SEQUENCE [LARGE SCALE GENOMIC DNA]</scope>
</reference>
<dbReference type="Proteomes" id="UP001152797">
    <property type="component" value="Unassembled WGS sequence"/>
</dbReference>
<feature type="non-terminal residue" evidence="2">
    <location>
        <position position="253"/>
    </location>
</feature>
<accession>A0A9P1DWH3</accession>
<dbReference type="GO" id="GO:0003824">
    <property type="term" value="F:catalytic activity"/>
    <property type="evidence" value="ECO:0007669"/>
    <property type="project" value="InterPro"/>
</dbReference>
<dbReference type="Gene3D" id="3.60.10.10">
    <property type="entry name" value="Endonuclease/exonuclease/phosphatase"/>
    <property type="match status" value="1"/>
</dbReference>
<dbReference type="InterPro" id="IPR005135">
    <property type="entry name" value="Endo/exonuclease/phosphatase"/>
</dbReference>
<reference evidence="2" key="1">
    <citation type="submission" date="2022-10" db="EMBL/GenBank/DDBJ databases">
        <authorList>
            <person name="Chen Y."/>
            <person name="Dougan E. K."/>
            <person name="Chan C."/>
            <person name="Rhodes N."/>
            <person name="Thang M."/>
        </authorList>
    </citation>
    <scope>NUCLEOTIDE SEQUENCE</scope>
</reference>
<sequence length="253" mass="29453">GSSGVKFLSSTLDNARWQAVPVPSPGVTSEYDLTRYNRKHCNKRRANFVTWNVAGLSQSKLDEVRHWALTQNITALALVETRWPWTSEWQDPHWQYVHSGDPSSRSSGILIMISRTISTDLRWRECLPGRLVHVQLRLSPRYLDFLACYQFCFQSNAMRQADRQRWWECLETTLSRLPRRHVLAIVGDFNCSLTRQTHHIGCTFQQRVQCRTAYLEDSGLWQDFLHKSMHTVSDHLRQSDLLRALFGEPLLIA</sequence>
<dbReference type="EMBL" id="CAMXCT010006600">
    <property type="protein sequence ID" value="CAI4016741.1"/>
    <property type="molecule type" value="Genomic_DNA"/>
</dbReference>
<dbReference type="AlphaFoldDB" id="A0A9P1DWH3"/>